<dbReference type="InterPro" id="IPR036736">
    <property type="entry name" value="ACP-like_sf"/>
</dbReference>
<dbReference type="InterPro" id="IPR025110">
    <property type="entry name" value="AMP-bd_C"/>
</dbReference>
<dbReference type="PANTHER" id="PTHR45527:SF1">
    <property type="entry name" value="FATTY ACID SYNTHASE"/>
    <property type="match status" value="1"/>
</dbReference>
<name>A0A4Y9SGS5_9BURK</name>
<dbReference type="InterPro" id="IPR011004">
    <property type="entry name" value="Trimer_LpxA-like_sf"/>
</dbReference>
<dbReference type="Pfam" id="PF13193">
    <property type="entry name" value="AMP-binding_C"/>
    <property type="match status" value="1"/>
</dbReference>
<evidence type="ECO:0000313" key="3">
    <source>
        <dbReference type="EMBL" id="TFW22783.1"/>
    </source>
</evidence>
<dbReference type="Gene3D" id="3.40.50.12780">
    <property type="entry name" value="N-terminal domain of ligase-like"/>
    <property type="match status" value="1"/>
</dbReference>
<dbReference type="SUPFAM" id="SSF56801">
    <property type="entry name" value="Acetyl-CoA synthetase-like"/>
    <property type="match status" value="1"/>
</dbReference>
<keyword evidence="1" id="KW-0472">Membrane</keyword>
<dbReference type="EMBL" id="SPVG01000117">
    <property type="protein sequence ID" value="TFW22783.1"/>
    <property type="molecule type" value="Genomic_DNA"/>
</dbReference>
<protein>
    <submittedName>
        <fullName evidence="3">Peptide synthetase</fullName>
    </submittedName>
</protein>
<evidence type="ECO:0000256" key="1">
    <source>
        <dbReference type="SAM" id="Phobius"/>
    </source>
</evidence>
<feature type="transmembrane region" description="Helical" evidence="1">
    <location>
        <begin position="1200"/>
        <end position="1223"/>
    </location>
</feature>
<dbReference type="PROSITE" id="PS50075">
    <property type="entry name" value="CARRIER"/>
    <property type="match status" value="1"/>
</dbReference>
<dbReference type="RefSeq" id="WP_135201740.1">
    <property type="nucleotide sequence ID" value="NZ_SPVG01000117.1"/>
</dbReference>
<evidence type="ECO:0000313" key="4">
    <source>
        <dbReference type="Proteomes" id="UP000297729"/>
    </source>
</evidence>
<proteinExistence type="predicted"/>
<dbReference type="InterPro" id="IPR020845">
    <property type="entry name" value="AMP-binding_CS"/>
</dbReference>
<comment type="caution">
    <text evidence="3">The sequence shown here is derived from an EMBL/GenBank/DDBJ whole genome shotgun (WGS) entry which is preliminary data.</text>
</comment>
<dbReference type="GO" id="GO:0031177">
    <property type="term" value="F:phosphopantetheine binding"/>
    <property type="evidence" value="ECO:0007669"/>
    <property type="project" value="TreeGrafter"/>
</dbReference>
<dbReference type="Gene3D" id="3.40.50.1820">
    <property type="entry name" value="alpha/beta hydrolase"/>
    <property type="match status" value="1"/>
</dbReference>
<dbReference type="InterPro" id="IPR045851">
    <property type="entry name" value="AMP-bd_C_sf"/>
</dbReference>
<dbReference type="SUPFAM" id="SSF47336">
    <property type="entry name" value="ACP-like"/>
    <property type="match status" value="1"/>
</dbReference>
<dbReference type="OrthoDB" id="6297021at2"/>
<dbReference type="GO" id="GO:0043041">
    <property type="term" value="P:amino acid activation for nonribosomal peptide biosynthetic process"/>
    <property type="evidence" value="ECO:0007669"/>
    <property type="project" value="TreeGrafter"/>
</dbReference>
<organism evidence="3 4">
    <name type="scientific">Duganella callida</name>
    <dbReference type="NCBI Taxonomy" id="2561932"/>
    <lineage>
        <taxon>Bacteria</taxon>
        <taxon>Pseudomonadati</taxon>
        <taxon>Pseudomonadota</taxon>
        <taxon>Betaproteobacteria</taxon>
        <taxon>Burkholderiales</taxon>
        <taxon>Oxalobacteraceae</taxon>
        <taxon>Telluria group</taxon>
        <taxon>Duganella</taxon>
    </lineage>
</organism>
<keyword evidence="1" id="KW-1133">Transmembrane helix</keyword>
<evidence type="ECO:0000259" key="2">
    <source>
        <dbReference type="PROSITE" id="PS50075"/>
    </source>
</evidence>
<dbReference type="Pfam" id="PF00501">
    <property type="entry name" value="AMP-binding"/>
    <property type="match status" value="1"/>
</dbReference>
<gene>
    <name evidence="3" type="ORF">E4L98_11725</name>
</gene>
<feature type="domain" description="Carrier" evidence="2">
    <location>
        <begin position="572"/>
        <end position="649"/>
    </location>
</feature>
<dbReference type="PROSITE" id="PS00455">
    <property type="entry name" value="AMP_BINDING"/>
    <property type="match status" value="1"/>
</dbReference>
<reference evidence="3 4" key="1">
    <citation type="submission" date="2019-03" db="EMBL/GenBank/DDBJ databases">
        <title>Draft Genome Sequence of Duganella callidus sp. nov., a Novel Duganella Species Isolated from Cultivated Soil.</title>
        <authorList>
            <person name="Raths R."/>
            <person name="Peta V."/>
            <person name="Bucking H."/>
        </authorList>
    </citation>
    <scope>NUCLEOTIDE SEQUENCE [LARGE SCALE GENOMIC DNA]</scope>
    <source>
        <strain evidence="3 4">DN04</strain>
    </source>
</reference>
<sequence length="1377" mass="148844">MNEPLSQHLSQPHPDILYGPPQEALLRDEILADLLEATAARSPDQTALMFGERALTYRELNAQADLVASRLIAAGVQPGQMVGLWLPRGIELLILQAGIAKAGAAWLPVDEDTPVERLQICLDDAAGVGVLTAAALAPRLAALDGFDRPVWTAEALLAAPAAGETLLRRGAVSPDVPAYVIYTSGSTGKPKGILITQRSICHFLRSENQVLGVQASDKVYQGFSVAFDMSFEEIWIAYLVGATLWIGPKEISGDPETLPRMLEQNHVTVLHAVPTLLALFNQEVPSLRLINLGGEACPESLVQRWSRPGRQMFNTYGPTEATVSASLARLQPGHPVTIGTPLPNYGLLVIDTNTEPAIAAAAVAEGPTAPAGADPDNPLAQASAVPHEPALRLLKRGEVGELCITGPGLAAGYLGRPDLTAEKFLINPWSSGPHDARLYRTGDLARIGADGEVVCLGRADDQVKIRGFRVELGEIEALLAQQPGIGTVAVLLRKDDGIDQLVAYLVAEGGAAPDPRELRAALAAKLPPYMVPGRYEMLDAMPRLTSGKIDRKTLKARPLGAAPAGSAEDSDLPETPAEQALFAALAALFPGQPILRHADFFSDLGGHSFFAARLASSLRTDPRFAHVTVRDIYQQRQIGKIAQAMAEGADTGVQEQDWTPPSRLKRWVCGIAQAAAMPPLVTLRMAQWLAPFFTYHFFTGDPGDSVPRAVAASVGVFLLATIMEFVIAVAGKWLIAGRLQAGTYPLWGLTYYRWWLADRLVEAAPAYLLSGSSLNAWWLRALGAKVGKEVTIGSMTLRSPDLLEIGDQVSIGNAVNFENARVERGRLHLGRIVLERDAYVSSFAILEGNTRVEALGHLEGQSALADGGVVPAGRVWAGSPARDVGAFDTGKLPPRPPVTAARRGAEALFFILGILGVVTLFFMPVFPSFVLIDWFDEANWLPWIQGDDMRIRLLRYFLLAFPASAVLIILTALVSAGIRWSALPRLKPGRFAVHSDTYCAKWLVSQIQESSLNVLHGIYATVYAPYWYRLLGAKVGKDAEISTALGVVPDMLTLGDETFIADAVMLGDEEIDGGWMVMEPTVISHRSFVGNGAYIPDGTVLPEHVLIGVHSRAPDNAHVKQGDTWLGSPPINLPAREQTSGYPEHLTFHPSPLRRMGRGLIEAFRIVAPHALVIAVGYTLVLAVMPAAGAGRWGEVIWDLTLAGLVYGIGNYVFVVLLKWLLIGRYRKQSEPMWTPFVWLSEGVTNLYEGIAVPNFMRYLRGTPWLPLAFNLLGCRIGKNVYMDTTDITEFDCVQIGDNSELNALSCPQTHLFEDRVMKIDHVVIGERVYMGPRAAVLYSAAVGDNARLGPLTLVMKGEHIPANGNWAGCPAAPARK</sequence>
<dbReference type="NCBIfam" id="TIGR02353">
    <property type="entry name" value="NRPS_term_dom"/>
    <property type="match status" value="1"/>
</dbReference>
<dbReference type="Gene3D" id="2.160.10.10">
    <property type="entry name" value="Hexapeptide repeat proteins"/>
    <property type="match status" value="3"/>
</dbReference>
<feature type="transmembrane region" description="Helical" evidence="1">
    <location>
        <begin position="956"/>
        <end position="978"/>
    </location>
</feature>
<dbReference type="InterPro" id="IPR029058">
    <property type="entry name" value="AB_hydrolase_fold"/>
</dbReference>
<keyword evidence="4" id="KW-1185">Reference proteome</keyword>
<dbReference type="InterPro" id="IPR042099">
    <property type="entry name" value="ANL_N_sf"/>
</dbReference>
<feature type="transmembrane region" description="Helical" evidence="1">
    <location>
        <begin position="1163"/>
        <end position="1188"/>
    </location>
</feature>
<dbReference type="Gene3D" id="3.30.300.30">
    <property type="match status" value="1"/>
</dbReference>
<dbReference type="GO" id="GO:0005737">
    <property type="term" value="C:cytoplasm"/>
    <property type="evidence" value="ECO:0007669"/>
    <property type="project" value="TreeGrafter"/>
</dbReference>
<dbReference type="CDD" id="cd05930">
    <property type="entry name" value="A_NRPS"/>
    <property type="match status" value="1"/>
</dbReference>
<dbReference type="SUPFAM" id="SSF51161">
    <property type="entry name" value="Trimeric LpxA-like enzymes"/>
    <property type="match status" value="3"/>
</dbReference>
<dbReference type="InterPro" id="IPR009081">
    <property type="entry name" value="PP-bd_ACP"/>
</dbReference>
<accession>A0A4Y9SGS5</accession>
<dbReference type="Gene3D" id="2.30.38.10">
    <property type="entry name" value="Luciferase, Domain 3"/>
    <property type="match status" value="1"/>
</dbReference>
<dbReference type="Proteomes" id="UP000297729">
    <property type="component" value="Unassembled WGS sequence"/>
</dbReference>
<keyword evidence="1" id="KW-0812">Transmembrane</keyword>
<dbReference type="InterPro" id="IPR000873">
    <property type="entry name" value="AMP-dep_synth/lig_dom"/>
</dbReference>
<dbReference type="PANTHER" id="PTHR45527">
    <property type="entry name" value="NONRIBOSOMAL PEPTIDE SYNTHETASE"/>
    <property type="match status" value="1"/>
</dbReference>
<feature type="transmembrane region" description="Helical" evidence="1">
    <location>
        <begin position="709"/>
        <end position="730"/>
    </location>
</feature>
<feature type="transmembrane region" description="Helical" evidence="1">
    <location>
        <begin position="907"/>
        <end position="932"/>
    </location>
</feature>
<dbReference type="GO" id="GO:0044550">
    <property type="term" value="P:secondary metabolite biosynthetic process"/>
    <property type="evidence" value="ECO:0007669"/>
    <property type="project" value="TreeGrafter"/>
</dbReference>
<dbReference type="InterPro" id="IPR012728">
    <property type="entry name" value="Pls/PosA_C"/>
</dbReference>